<feature type="domain" description="Potassium channel" evidence="10">
    <location>
        <begin position="101"/>
        <end position="165"/>
    </location>
</feature>
<comment type="subcellular location">
    <subcellularLocation>
        <location evidence="1">Membrane</location>
        <topology evidence="1">Multi-pass membrane protein</topology>
    </subcellularLocation>
</comment>
<evidence type="ECO:0000256" key="4">
    <source>
        <dbReference type="ARBA" id="ARBA00022989"/>
    </source>
</evidence>
<dbReference type="KEGG" id="hro:HELRODRAFT_77067"/>
<dbReference type="InParanoid" id="T1G2S9"/>
<evidence type="ECO:0000256" key="9">
    <source>
        <dbReference type="SAM" id="Phobius"/>
    </source>
</evidence>
<reference evidence="11 13" key="2">
    <citation type="journal article" date="2013" name="Nature">
        <title>Insights into bilaterian evolution from three spiralian genomes.</title>
        <authorList>
            <person name="Simakov O."/>
            <person name="Marletaz F."/>
            <person name="Cho S.J."/>
            <person name="Edsinger-Gonzales E."/>
            <person name="Havlak P."/>
            <person name="Hellsten U."/>
            <person name="Kuo D.H."/>
            <person name="Larsson T."/>
            <person name="Lv J."/>
            <person name="Arendt D."/>
            <person name="Savage R."/>
            <person name="Osoegawa K."/>
            <person name="de Jong P."/>
            <person name="Grimwood J."/>
            <person name="Chapman J.A."/>
            <person name="Shapiro H."/>
            <person name="Aerts A."/>
            <person name="Otillar R.P."/>
            <person name="Terry A.Y."/>
            <person name="Boore J.L."/>
            <person name="Grigoriev I.V."/>
            <person name="Lindberg D.R."/>
            <person name="Seaver E.C."/>
            <person name="Weisblat D.A."/>
            <person name="Putnam N.H."/>
            <person name="Rokhsar D.S."/>
        </authorList>
    </citation>
    <scope>NUCLEOTIDE SEQUENCE</scope>
</reference>
<organism evidence="12 13">
    <name type="scientific">Helobdella robusta</name>
    <name type="common">Californian leech</name>
    <dbReference type="NCBI Taxonomy" id="6412"/>
    <lineage>
        <taxon>Eukaryota</taxon>
        <taxon>Metazoa</taxon>
        <taxon>Spiralia</taxon>
        <taxon>Lophotrochozoa</taxon>
        <taxon>Annelida</taxon>
        <taxon>Clitellata</taxon>
        <taxon>Hirudinea</taxon>
        <taxon>Rhynchobdellida</taxon>
        <taxon>Glossiphoniidae</taxon>
        <taxon>Helobdella</taxon>
    </lineage>
</organism>
<reference evidence="13" key="1">
    <citation type="submission" date="2012-12" db="EMBL/GenBank/DDBJ databases">
        <authorList>
            <person name="Hellsten U."/>
            <person name="Grimwood J."/>
            <person name="Chapman J.A."/>
            <person name="Shapiro H."/>
            <person name="Aerts A."/>
            <person name="Otillar R.P."/>
            <person name="Terry A.Y."/>
            <person name="Boore J.L."/>
            <person name="Simakov O."/>
            <person name="Marletaz F."/>
            <person name="Cho S.-J."/>
            <person name="Edsinger-Gonzales E."/>
            <person name="Havlak P."/>
            <person name="Kuo D.-H."/>
            <person name="Larsson T."/>
            <person name="Lv J."/>
            <person name="Arendt D."/>
            <person name="Savage R."/>
            <person name="Osoegawa K."/>
            <person name="de Jong P."/>
            <person name="Lindberg D.R."/>
            <person name="Seaver E.C."/>
            <person name="Weisblat D.A."/>
            <person name="Putnam N.H."/>
            <person name="Grigoriev I.V."/>
            <person name="Rokhsar D.S."/>
        </authorList>
    </citation>
    <scope>NUCLEOTIDE SEQUENCE</scope>
</reference>
<feature type="transmembrane region" description="Helical" evidence="9">
    <location>
        <begin position="7"/>
        <end position="25"/>
    </location>
</feature>
<keyword evidence="6 9" id="KW-0472">Membrane</keyword>
<evidence type="ECO:0000256" key="3">
    <source>
        <dbReference type="ARBA" id="ARBA00022692"/>
    </source>
</evidence>
<evidence type="ECO:0000313" key="11">
    <source>
        <dbReference type="EMBL" id="ESO07021.1"/>
    </source>
</evidence>
<dbReference type="Pfam" id="PF07885">
    <property type="entry name" value="Ion_trans_2"/>
    <property type="match status" value="2"/>
</dbReference>
<feature type="transmembrane region" description="Helical" evidence="9">
    <location>
        <begin position="31"/>
        <end position="51"/>
    </location>
</feature>
<dbReference type="PANTHER" id="PTHR11003">
    <property type="entry name" value="POTASSIUM CHANNEL, SUBFAMILY K"/>
    <property type="match status" value="1"/>
</dbReference>
<name>T1G2S9_HELRO</name>
<dbReference type="RefSeq" id="XP_009015117.1">
    <property type="nucleotide sequence ID" value="XM_009016869.1"/>
</dbReference>
<dbReference type="STRING" id="6412.T1G2S9"/>
<dbReference type="EMBL" id="KB096275">
    <property type="protein sequence ID" value="ESO07021.1"/>
    <property type="molecule type" value="Genomic_DNA"/>
</dbReference>
<gene>
    <name evidence="12" type="primary">20215377</name>
    <name evidence="11" type="ORF">HELRODRAFT_77067</name>
</gene>
<feature type="domain" description="Potassium channel" evidence="10">
    <location>
        <begin position="2"/>
        <end position="59"/>
    </location>
</feature>
<dbReference type="SUPFAM" id="SSF81324">
    <property type="entry name" value="Voltage-gated potassium channels"/>
    <property type="match status" value="1"/>
</dbReference>
<sequence length="178" mass="20599">MKKWSFFESLFFCGTVFTTIGYGNVTPVTKYGRIATMIYGCFGIPLCLIFLSKTGKNLTRIIKFFWSFIRRFYYTGSCKKIVLPYAVDDNFNLPPIVALAIAFVYIFFGAFIYTRWENWDYFESFYFTFISLSTIGFGDVIPDHPLFFLSSFVYVGIGLSLIAMVGRLVDWLIEWLVG</sequence>
<evidence type="ECO:0000256" key="8">
    <source>
        <dbReference type="RuleBase" id="RU003857"/>
    </source>
</evidence>
<evidence type="ECO:0000256" key="6">
    <source>
        <dbReference type="ARBA" id="ARBA00023136"/>
    </source>
</evidence>
<keyword evidence="5 8" id="KW-0406">Ion transport</keyword>
<evidence type="ECO:0000256" key="2">
    <source>
        <dbReference type="ARBA" id="ARBA00022448"/>
    </source>
</evidence>
<evidence type="ECO:0000256" key="7">
    <source>
        <dbReference type="ARBA" id="ARBA00023303"/>
    </source>
</evidence>
<comment type="similarity">
    <text evidence="8">Belongs to the two pore domain potassium channel (TC 1.A.1.8) family.</text>
</comment>
<dbReference type="GO" id="GO:0005886">
    <property type="term" value="C:plasma membrane"/>
    <property type="evidence" value="ECO:0000318"/>
    <property type="project" value="GO_Central"/>
</dbReference>
<dbReference type="OrthoDB" id="297496at2759"/>
<keyword evidence="4 9" id="KW-1133">Transmembrane helix</keyword>
<evidence type="ECO:0000256" key="1">
    <source>
        <dbReference type="ARBA" id="ARBA00004141"/>
    </source>
</evidence>
<dbReference type="GO" id="GO:0071805">
    <property type="term" value="P:potassium ion transmembrane transport"/>
    <property type="evidence" value="ECO:0000318"/>
    <property type="project" value="GO_Central"/>
</dbReference>
<feature type="transmembrane region" description="Helical" evidence="9">
    <location>
        <begin position="125"/>
        <end position="141"/>
    </location>
</feature>
<dbReference type="GeneID" id="20215377"/>
<keyword evidence="7 8" id="KW-0407">Ion channel</keyword>
<dbReference type="CTD" id="20215377"/>
<evidence type="ECO:0000259" key="10">
    <source>
        <dbReference type="Pfam" id="PF07885"/>
    </source>
</evidence>
<dbReference type="eggNOG" id="KOG1418">
    <property type="taxonomic scope" value="Eukaryota"/>
</dbReference>
<dbReference type="GO" id="GO:0022841">
    <property type="term" value="F:potassium ion leak channel activity"/>
    <property type="evidence" value="ECO:0000318"/>
    <property type="project" value="GO_Central"/>
</dbReference>
<dbReference type="Gene3D" id="1.10.287.70">
    <property type="match status" value="1"/>
</dbReference>
<proteinExistence type="inferred from homology"/>
<dbReference type="InterPro" id="IPR003280">
    <property type="entry name" value="2pore_dom_K_chnl"/>
</dbReference>
<dbReference type="PRINTS" id="PR01333">
    <property type="entry name" value="2POREKCHANEL"/>
</dbReference>
<keyword evidence="2 8" id="KW-0813">Transport</keyword>
<dbReference type="Proteomes" id="UP000015101">
    <property type="component" value="Unassembled WGS sequence"/>
</dbReference>
<dbReference type="GO" id="GO:0015271">
    <property type="term" value="F:outward rectifier potassium channel activity"/>
    <property type="evidence" value="ECO:0000318"/>
    <property type="project" value="GO_Central"/>
</dbReference>
<evidence type="ECO:0000313" key="13">
    <source>
        <dbReference type="Proteomes" id="UP000015101"/>
    </source>
</evidence>
<accession>T1G2S9</accession>
<keyword evidence="13" id="KW-1185">Reference proteome</keyword>
<keyword evidence="3 8" id="KW-0812">Transmembrane</keyword>
<evidence type="ECO:0000256" key="5">
    <source>
        <dbReference type="ARBA" id="ARBA00023065"/>
    </source>
</evidence>
<reference evidence="12" key="3">
    <citation type="submission" date="2015-06" db="UniProtKB">
        <authorList>
            <consortium name="EnsemblMetazoa"/>
        </authorList>
    </citation>
    <scope>IDENTIFICATION</scope>
</reference>
<dbReference type="OMA" id="DKACRTI"/>
<protein>
    <recommendedName>
        <fullName evidence="10">Potassium channel domain-containing protein</fullName>
    </recommendedName>
</protein>
<dbReference type="EMBL" id="AMQM01003760">
    <property type="status" value="NOT_ANNOTATED_CDS"/>
    <property type="molecule type" value="Genomic_DNA"/>
</dbReference>
<dbReference type="InterPro" id="IPR013099">
    <property type="entry name" value="K_chnl_dom"/>
</dbReference>
<dbReference type="EnsemblMetazoa" id="HelroT77067">
    <property type="protein sequence ID" value="HelroP77067"/>
    <property type="gene ID" value="HelroG77067"/>
</dbReference>
<dbReference type="HOGENOM" id="CLU_022504_7_0_1"/>
<evidence type="ECO:0000313" key="12">
    <source>
        <dbReference type="EnsemblMetazoa" id="HelroP77067"/>
    </source>
</evidence>
<dbReference type="AlphaFoldDB" id="T1G2S9"/>
<feature type="transmembrane region" description="Helical" evidence="9">
    <location>
        <begin position="147"/>
        <end position="169"/>
    </location>
</feature>
<feature type="transmembrane region" description="Helical" evidence="9">
    <location>
        <begin position="93"/>
        <end position="113"/>
    </location>
</feature>
<dbReference type="PANTHER" id="PTHR11003:SF335">
    <property type="entry name" value="POTASSIUM CHANNEL DOMAIN-CONTAINING PROTEIN"/>
    <property type="match status" value="1"/>
</dbReference>